<accession>A0A6G6W8Q1</accession>
<dbReference type="AlphaFoldDB" id="A0A6G6W8Q1"/>
<keyword evidence="2" id="KW-1185">Reference proteome</keyword>
<evidence type="ECO:0000313" key="2">
    <source>
        <dbReference type="Proteomes" id="UP000502996"/>
    </source>
</evidence>
<dbReference type="GO" id="GO:0003677">
    <property type="term" value="F:DNA binding"/>
    <property type="evidence" value="ECO:0007669"/>
    <property type="project" value="InterPro"/>
</dbReference>
<dbReference type="KEGG" id="nano:G5V58_01355"/>
<sequence>MTSYAPEQDGEPDPGEVVWGWVPYEEDPSQGKDRPVLLIGTREVDGEEYYAGLMLTSKDHDRDAEDEARYGRYWMDVGSGSWDSERRPSEVRLDRLIVLARDAIRREGAALPREVFDAVLVEARRHHAIG</sequence>
<dbReference type="RefSeq" id="WP_165228079.1">
    <property type="nucleotide sequence ID" value="NZ_CP049257.1"/>
</dbReference>
<dbReference type="SUPFAM" id="SSF50118">
    <property type="entry name" value="Cell growth inhibitor/plasmid maintenance toxic component"/>
    <property type="match status" value="1"/>
</dbReference>
<proteinExistence type="predicted"/>
<dbReference type="Proteomes" id="UP000502996">
    <property type="component" value="Chromosome"/>
</dbReference>
<evidence type="ECO:0000313" key="1">
    <source>
        <dbReference type="EMBL" id="QIG41596.1"/>
    </source>
</evidence>
<gene>
    <name evidence="1" type="ORF">G5V58_01355</name>
</gene>
<reference evidence="1 2" key="1">
    <citation type="submission" date="2020-02" db="EMBL/GenBank/DDBJ databases">
        <title>Full genome sequence of Nocardioides sp. R-3366.</title>
        <authorList>
            <person name="Im W.-T."/>
        </authorList>
    </citation>
    <scope>NUCLEOTIDE SEQUENCE [LARGE SCALE GENOMIC DNA]</scope>
    <source>
        <strain evidence="1 2">R-3366</strain>
    </source>
</reference>
<dbReference type="InterPro" id="IPR003477">
    <property type="entry name" value="PemK-like"/>
</dbReference>
<protein>
    <submittedName>
        <fullName evidence="1">Type II toxin-antitoxin system PemK/MazF family toxin</fullName>
    </submittedName>
</protein>
<dbReference type="EMBL" id="CP049257">
    <property type="protein sequence ID" value="QIG41596.1"/>
    <property type="molecule type" value="Genomic_DNA"/>
</dbReference>
<name>A0A6G6W8Q1_9ACTN</name>
<dbReference type="Pfam" id="PF02452">
    <property type="entry name" value="PemK_toxin"/>
    <property type="match status" value="1"/>
</dbReference>
<organism evidence="1 2">
    <name type="scientific">Nocardioides anomalus</name>
    <dbReference type="NCBI Taxonomy" id="2712223"/>
    <lineage>
        <taxon>Bacteria</taxon>
        <taxon>Bacillati</taxon>
        <taxon>Actinomycetota</taxon>
        <taxon>Actinomycetes</taxon>
        <taxon>Propionibacteriales</taxon>
        <taxon>Nocardioidaceae</taxon>
        <taxon>Nocardioides</taxon>
    </lineage>
</organism>